<reference evidence="2" key="1">
    <citation type="journal article" date="2020" name="New Phytol.">
        <title>Comparative genomics reveals dynamic genome evolution in host specialist ectomycorrhizal fungi.</title>
        <authorList>
            <person name="Lofgren L.A."/>
            <person name="Nguyen N.H."/>
            <person name="Vilgalys R."/>
            <person name="Ruytinx J."/>
            <person name="Liao H.L."/>
            <person name="Branco S."/>
            <person name="Kuo A."/>
            <person name="LaButti K."/>
            <person name="Lipzen A."/>
            <person name="Andreopoulos W."/>
            <person name="Pangilinan J."/>
            <person name="Riley R."/>
            <person name="Hundley H."/>
            <person name="Na H."/>
            <person name="Barry K."/>
            <person name="Grigoriev I.V."/>
            <person name="Stajich J.E."/>
            <person name="Kennedy P.G."/>
        </authorList>
    </citation>
    <scope>NUCLEOTIDE SEQUENCE</scope>
    <source>
        <strain evidence="2">DOB743</strain>
    </source>
</reference>
<dbReference type="OrthoDB" id="2668529at2759"/>
<keyword evidence="3" id="KW-1185">Reference proteome</keyword>
<organism evidence="2 3">
    <name type="scientific">Suillus placidus</name>
    <dbReference type="NCBI Taxonomy" id="48579"/>
    <lineage>
        <taxon>Eukaryota</taxon>
        <taxon>Fungi</taxon>
        <taxon>Dikarya</taxon>
        <taxon>Basidiomycota</taxon>
        <taxon>Agaricomycotina</taxon>
        <taxon>Agaricomycetes</taxon>
        <taxon>Agaricomycetidae</taxon>
        <taxon>Boletales</taxon>
        <taxon>Suillineae</taxon>
        <taxon>Suillaceae</taxon>
        <taxon>Suillus</taxon>
    </lineage>
</organism>
<feature type="region of interest" description="Disordered" evidence="1">
    <location>
        <begin position="1"/>
        <end position="55"/>
    </location>
</feature>
<comment type="caution">
    <text evidence="2">The sequence shown here is derived from an EMBL/GenBank/DDBJ whole genome shotgun (WGS) entry which is preliminary data.</text>
</comment>
<dbReference type="Proteomes" id="UP000714275">
    <property type="component" value="Unassembled WGS sequence"/>
</dbReference>
<feature type="compositionally biased region" description="Low complexity" evidence="1">
    <location>
        <begin position="7"/>
        <end position="33"/>
    </location>
</feature>
<dbReference type="EMBL" id="JABBWD010000042">
    <property type="protein sequence ID" value="KAG1774374.1"/>
    <property type="molecule type" value="Genomic_DNA"/>
</dbReference>
<evidence type="ECO:0000313" key="3">
    <source>
        <dbReference type="Proteomes" id="UP000714275"/>
    </source>
</evidence>
<gene>
    <name evidence="2" type="ORF">EV702DRAFT_1200387</name>
</gene>
<accession>A0A9P7CZX1</accession>
<dbReference type="AlphaFoldDB" id="A0A9P7CZX1"/>
<evidence type="ECO:0000313" key="2">
    <source>
        <dbReference type="EMBL" id="KAG1774374.1"/>
    </source>
</evidence>
<evidence type="ECO:0000256" key="1">
    <source>
        <dbReference type="SAM" id="MobiDB-lite"/>
    </source>
</evidence>
<proteinExistence type="predicted"/>
<name>A0A9P7CZX1_9AGAM</name>
<protein>
    <submittedName>
        <fullName evidence="2">Uncharacterized protein</fullName>
    </submittedName>
</protein>
<sequence>MPELRMSSSSDSTSSNFFSETNLNQPRQSRSSPPSTPPTSESVAPQAGGSPMKDFVLDTKTNIDALSIDEGDSGVIMQTLQSIGSGRSGRHKLKRTHLQYTLHQGEPEVGLPSKRARPLKTTWSDPCAPGSDTLNYLNERMLELSHITRRALATRLRYQCLRAHELDLMKSIHEDETELTQTDLKDVDLQIGSIRNLLHNGGGWWL</sequence>